<dbReference type="SUPFAM" id="SSF56954">
    <property type="entry name" value="Outer membrane efflux proteins (OEP)"/>
    <property type="match status" value="1"/>
</dbReference>
<name>A0AAE6KV18_MYXXA</name>
<reference evidence="2 3" key="1">
    <citation type="journal article" date="2019" name="Science">
        <title>Social genes are selection hotspots in kin groups of a soil microbe.</title>
        <authorList>
            <person name="Wielgoss S."/>
            <person name="Wolfensberger R."/>
            <person name="Sun L."/>
            <person name="Fiegna F."/>
            <person name="Velicer G.J."/>
        </authorList>
    </citation>
    <scope>NUCLEOTIDE SEQUENCE [LARGE SCALE GENOMIC DNA]</scope>
    <source>
        <strain evidence="2 3">MC3.5.9c15</strain>
    </source>
</reference>
<dbReference type="PANTHER" id="PTHR30203:SF24">
    <property type="entry name" value="BLR4935 PROTEIN"/>
    <property type="match status" value="1"/>
</dbReference>
<dbReference type="Proteomes" id="UP000320179">
    <property type="component" value="Chromosome"/>
</dbReference>
<evidence type="ECO:0000313" key="3">
    <source>
        <dbReference type="Proteomes" id="UP000320179"/>
    </source>
</evidence>
<dbReference type="EMBL" id="CP017174">
    <property type="protein sequence ID" value="QDE71017.1"/>
    <property type="molecule type" value="Genomic_DNA"/>
</dbReference>
<dbReference type="InterPro" id="IPR003423">
    <property type="entry name" value="OMP_efflux"/>
</dbReference>
<dbReference type="Pfam" id="PF02321">
    <property type="entry name" value="OEP"/>
    <property type="match status" value="1"/>
</dbReference>
<dbReference type="AlphaFoldDB" id="A0AAE6KV18"/>
<dbReference type="PANTHER" id="PTHR30203">
    <property type="entry name" value="OUTER MEMBRANE CATION EFFLUX PROTEIN"/>
    <property type="match status" value="1"/>
</dbReference>
<accession>A0AAE6KV18</accession>
<evidence type="ECO:0000313" key="2">
    <source>
        <dbReference type="EMBL" id="QDE71017.1"/>
    </source>
</evidence>
<proteinExistence type="inferred from homology"/>
<protein>
    <recommendedName>
        <fullName evidence="4">Transporter</fullName>
    </recommendedName>
</protein>
<evidence type="ECO:0000256" key="1">
    <source>
        <dbReference type="ARBA" id="ARBA00007613"/>
    </source>
</evidence>
<organism evidence="2 3">
    <name type="scientific">Myxococcus xanthus</name>
    <dbReference type="NCBI Taxonomy" id="34"/>
    <lineage>
        <taxon>Bacteria</taxon>
        <taxon>Pseudomonadati</taxon>
        <taxon>Myxococcota</taxon>
        <taxon>Myxococcia</taxon>
        <taxon>Myxococcales</taxon>
        <taxon>Cystobacterineae</taxon>
        <taxon>Myxococcaceae</taxon>
        <taxon>Myxococcus</taxon>
    </lineage>
</organism>
<dbReference type="GO" id="GO:0015562">
    <property type="term" value="F:efflux transmembrane transporter activity"/>
    <property type="evidence" value="ECO:0007669"/>
    <property type="project" value="InterPro"/>
</dbReference>
<gene>
    <name evidence="2" type="ORF">BHS09_30800</name>
</gene>
<dbReference type="Gene3D" id="1.20.1600.10">
    <property type="entry name" value="Outer membrane efflux proteins (OEP)"/>
    <property type="match status" value="1"/>
</dbReference>
<evidence type="ECO:0008006" key="4">
    <source>
        <dbReference type="Google" id="ProtNLM"/>
    </source>
</evidence>
<dbReference type="InterPro" id="IPR010131">
    <property type="entry name" value="MdtP/NodT-like"/>
</dbReference>
<comment type="similarity">
    <text evidence="1">Belongs to the outer membrane factor (OMF) (TC 1.B.17) family.</text>
</comment>
<sequence length="391" mass="41033">MLLVCGLAPLGEPLTLREAFLAARGRAPALAQARAQEAVAQGDEALARTFAPLTLSLWGGGNDPRWAVGLTQKLPPPGARAARILAAELTTRSVTDDRRASEAAVRADTRRHYFSLLRAHQLVEASARALSLARESEAAAALLFESGAAPELELIQARIARGAAEVQLLTLRGDLVAASAALALLLGREPSVVLAPVDARPPPLVELDSVLALGAVSPAGEARQAEVAAAEATLRAARRERWPVPTVGVSVEADGPRGRNAFLRGALDLDLSLPGLGRGETARAAAALESARARQNEDQRSRRTELVSTHARLAAALAGMARYAEEILPAVEKTERMALEAYLAGRSPRVALNVALQAATDMRTQAIEATFAAQSAFADLELAVGFPLDAP</sequence>